<keyword evidence="4" id="KW-0449">Lipoprotein</keyword>
<dbReference type="EMBL" id="CM001402">
    <property type="protein sequence ID" value="EHO42794.1"/>
    <property type="molecule type" value="Genomic_DNA"/>
</dbReference>
<dbReference type="HOGENOM" id="CLU_074356_2_0_0"/>
<dbReference type="InParanoid" id="H1XUG8"/>
<keyword evidence="1" id="KW-0732">Signal</keyword>
<feature type="domain" description="Uncharacterized protein TP-0789" evidence="2">
    <location>
        <begin position="67"/>
        <end position="247"/>
    </location>
</feature>
<dbReference type="EMBL" id="CP018099">
    <property type="protein sequence ID" value="APF18819.1"/>
    <property type="molecule type" value="Genomic_DNA"/>
</dbReference>
<dbReference type="Proteomes" id="UP000183868">
    <property type="component" value="Chromosome"/>
</dbReference>
<feature type="chain" id="PRO_5010497892" evidence="1">
    <location>
        <begin position="21"/>
        <end position="249"/>
    </location>
</feature>
<dbReference type="STRING" id="880073.Cabys_2070"/>
<dbReference type="InterPro" id="IPR033399">
    <property type="entry name" value="TP_0789-like"/>
</dbReference>
<evidence type="ECO:0000313" key="5">
    <source>
        <dbReference type="Proteomes" id="UP000004671"/>
    </source>
</evidence>
<sequence precursor="true">MKTVYLSWILILLTAFSLYADEQAKKIVKKANDKFRGRSSYAEATLTVVKPNWSRSLSMKIWALEPDYALILITSPARDRGTVTLKRKREVWNWIPSIRRMIKIPPSMMMQSWMGSDFTNDDLVRESSMVEDYFHKIIRQDTFAGYDCYVIQSLPKPEANVVWGKLLSWISKKDYLFLKTEYYDEDGPLVKTMVASKVKKMDDRIIPTHLELIPHNKPGQKTILEYQKLKFNIKLNPSFFSQQNMKRVR</sequence>
<feature type="signal peptide" evidence="1">
    <location>
        <begin position="1"/>
        <end position="20"/>
    </location>
</feature>
<evidence type="ECO:0000256" key="1">
    <source>
        <dbReference type="SAM" id="SignalP"/>
    </source>
</evidence>
<dbReference type="AlphaFoldDB" id="H1XUG8"/>
<evidence type="ECO:0000313" key="3">
    <source>
        <dbReference type="EMBL" id="APF18819.1"/>
    </source>
</evidence>
<dbReference type="Gene3D" id="2.50.20.10">
    <property type="entry name" value="Lipoprotein localisation LolA/LolB/LppX"/>
    <property type="match status" value="1"/>
</dbReference>
<dbReference type="RefSeq" id="WP_006930147.1">
    <property type="nucleotide sequence ID" value="NZ_CM001402.1"/>
</dbReference>
<dbReference type="Pfam" id="PF17131">
    <property type="entry name" value="LolA_like"/>
    <property type="match status" value="1"/>
</dbReference>
<dbReference type="OrthoDB" id="9803781at2"/>
<gene>
    <name evidence="3" type="ORF">Cabys_2070</name>
    <name evidence="4" type="ORF">Calab_3188</name>
</gene>
<dbReference type="eggNOG" id="COG2834">
    <property type="taxonomic scope" value="Bacteria"/>
</dbReference>
<dbReference type="Proteomes" id="UP000004671">
    <property type="component" value="Chromosome"/>
</dbReference>
<accession>H1XUG8</accession>
<evidence type="ECO:0000259" key="2">
    <source>
        <dbReference type="Pfam" id="PF17131"/>
    </source>
</evidence>
<proteinExistence type="predicted"/>
<reference evidence="3 6" key="2">
    <citation type="submission" date="2016-11" db="EMBL/GenBank/DDBJ databases">
        <title>Genomic analysis of Caldithrix abyssi and proposal of a novel bacterial phylum Caldithrichaeota.</title>
        <authorList>
            <person name="Kublanov I."/>
            <person name="Sigalova O."/>
            <person name="Gavrilov S."/>
            <person name="Lebedinsky A."/>
            <person name="Ivanova N."/>
            <person name="Daum C."/>
            <person name="Reddy T."/>
            <person name="Klenk H.P."/>
            <person name="Goker M."/>
            <person name="Reva O."/>
            <person name="Miroshnichenko M."/>
            <person name="Kyprides N."/>
            <person name="Woyke T."/>
            <person name="Gelfand M."/>
        </authorList>
    </citation>
    <scope>NUCLEOTIDE SEQUENCE [LARGE SCALE GENOMIC DNA]</scope>
    <source>
        <strain evidence="3 6">LF13</strain>
    </source>
</reference>
<dbReference type="PaxDb" id="880073-Calab_3188"/>
<name>H1XUG8_CALAY</name>
<dbReference type="CDD" id="cd16329">
    <property type="entry name" value="LolA_like"/>
    <property type="match status" value="1"/>
</dbReference>
<organism evidence="4 5">
    <name type="scientific">Caldithrix abyssi DSM 13497</name>
    <dbReference type="NCBI Taxonomy" id="880073"/>
    <lineage>
        <taxon>Bacteria</taxon>
        <taxon>Pseudomonadati</taxon>
        <taxon>Calditrichota</taxon>
        <taxon>Calditrichia</taxon>
        <taxon>Calditrichales</taxon>
        <taxon>Calditrichaceae</taxon>
        <taxon>Caldithrix</taxon>
    </lineage>
</organism>
<dbReference type="KEGG" id="caby:Cabys_2070"/>
<protein>
    <submittedName>
        <fullName evidence="4">Outer membrane lipoprotein-sorting protein</fullName>
    </submittedName>
</protein>
<evidence type="ECO:0000313" key="4">
    <source>
        <dbReference type="EMBL" id="EHO42794.1"/>
    </source>
</evidence>
<evidence type="ECO:0000313" key="6">
    <source>
        <dbReference type="Proteomes" id="UP000183868"/>
    </source>
</evidence>
<reference evidence="4 5" key="1">
    <citation type="submission" date="2011-09" db="EMBL/GenBank/DDBJ databases">
        <title>The permanent draft genome of Caldithrix abyssi DSM 13497.</title>
        <authorList>
            <consortium name="US DOE Joint Genome Institute (JGI-PGF)"/>
            <person name="Lucas S."/>
            <person name="Han J."/>
            <person name="Lapidus A."/>
            <person name="Bruce D."/>
            <person name="Goodwin L."/>
            <person name="Pitluck S."/>
            <person name="Peters L."/>
            <person name="Kyrpides N."/>
            <person name="Mavromatis K."/>
            <person name="Ivanova N."/>
            <person name="Mikhailova N."/>
            <person name="Chertkov O."/>
            <person name="Detter J.C."/>
            <person name="Tapia R."/>
            <person name="Han C."/>
            <person name="Land M."/>
            <person name="Hauser L."/>
            <person name="Markowitz V."/>
            <person name="Cheng J.-F."/>
            <person name="Hugenholtz P."/>
            <person name="Woyke T."/>
            <person name="Wu D."/>
            <person name="Spring S."/>
            <person name="Brambilla E."/>
            <person name="Klenk H.-P."/>
            <person name="Eisen J.A."/>
        </authorList>
    </citation>
    <scope>NUCLEOTIDE SEQUENCE [LARGE SCALE GENOMIC DNA]</scope>
    <source>
        <strain evidence="4 5">DSM 13497</strain>
    </source>
</reference>
<keyword evidence="5" id="KW-1185">Reference proteome</keyword>